<comment type="subcellular location">
    <subcellularLocation>
        <location evidence="1">Membrane</location>
    </subcellularLocation>
</comment>
<feature type="domain" description="Cadherin" evidence="9">
    <location>
        <begin position="358"/>
        <end position="473"/>
    </location>
</feature>
<feature type="domain" description="Cadherin" evidence="9">
    <location>
        <begin position="714"/>
        <end position="823"/>
    </location>
</feature>
<evidence type="ECO:0000313" key="11">
    <source>
        <dbReference type="Proteomes" id="UP000183832"/>
    </source>
</evidence>
<organism evidence="10 11">
    <name type="scientific">Clunio marinus</name>
    <dbReference type="NCBI Taxonomy" id="568069"/>
    <lineage>
        <taxon>Eukaryota</taxon>
        <taxon>Metazoa</taxon>
        <taxon>Ecdysozoa</taxon>
        <taxon>Arthropoda</taxon>
        <taxon>Hexapoda</taxon>
        <taxon>Insecta</taxon>
        <taxon>Pterygota</taxon>
        <taxon>Neoptera</taxon>
        <taxon>Endopterygota</taxon>
        <taxon>Diptera</taxon>
        <taxon>Nematocera</taxon>
        <taxon>Chironomoidea</taxon>
        <taxon>Chironomidae</taxon>
        <taxon>Clunio</taxon>
    </lineage>
</organism>
<evidence type="ECO:0000313" key="10">
    <source>
        <dbReference type="EMBL" id="CRL07387.1"/>
    </source>
</evidence>
<dbReference type="GO" id="GO:0005509">
    <property type="term" value="F:calcium ion binding"/>
    <property type="evidence" value="ECO:0007669"/>
    <property type="project" value="UniProtKB-UniRule"/>
</dbReference>
<evidence type="ECO:0000256" key="3">
    <source>
        <dbReference type="ARBA" id="ARBA00022737"/>
    </source>
</evidence>
<dbReference type="Gene3D" id="2.60.40.60">
    <property type="entry name" value="Cadherins"/>
    <property type="match status" value="11"/>
</dbReference>
<gene>
    <name evidence="10" type="primary">similar to Cadherin-23</name>
    <name evidence="10" type="ORF">CLUMA_CG020361</name>
</gene>
<keyword evidence="5" id="KW-1133">Transmembrane helix</keyword>
<dbReference type="PROSITE" id="PS50268">
    <property type="entry name" value="CADHERIN_2"/>
    <property type="match status" value="9"/>
</dbReference>
<feature type="domain" description="Cadherin" evidence="9">
    <location>
        <begin position="144"/>
        <end position="248"/>
    </location>
</feature>
<name>A0A1J1J4Q8_9DIPT</name>
<keyword evidence="6" id="KW-0472">Membrane</keyword>
<proteinExistence type="predicted"/>
<evidence type="ECO:0000256" key="1">
    <source>
        <dbReference type="ARBA" id="ARBA00004370"/>
    </source>
</evidence>
<dbReference type="CDD" id="cd11304">
    <property type="entry name" value="Cadherin_repeat"/>
    <property type="match status" value="8"/>
</dbReference>
<dbReference type="Pfam" id="PF00028">
    <property type="entry name" value="Cadherin"/>
    <property type="match status" value="2"/>
</dbReference>
<keyword evidence="8" id="KW-0732">Signal</keyword>
<dbReference type="InterPro" id="IPR020894">
    <property type="entry name" value="Cadherin_CS"/>
</dbReference>
<evidence type="ECO:0000256" key="8">
    <source>
        <dbReference type="SAM" id="SignalP"/>
    </source>
</evidence>
<dbReference type="PROSITE" id="PS00232">
    <property type="entry name" value="CADHERIN_1"/>
    <property type="match status" value="4"/>
</dbReference>
<dbReference type="Proteomes" id="UP000183832">
    <property type="component" value="Unassembled WGS sequence"/>
</dbReference>
<dbReference type="EMBL" id="CVRI01000070">
    <property type="protein sequence ID" value="CRL07387.1"/>
    <property type="molecule type" value="Genomic_DNA"/>
</dbReference>
<dbReference type="PANTHER" id="PTHR24026">
    <property type="entry name" value="FAT ATYPICAL CADHERIN-RELATED"/>
    <property type="match status" value="1"/>
</dbReference>
<feature type="chain" id="PRO_5011978006" evidence="8">
    <location>
        <begin position="19"/>
        <end position="1462"/>
    </location>
</feature>
<evidence type="ECO:0000259" key="9">
    <source>
        <dbReference type="PROSITE" id="PS50268"/>
    </source>
</evidence>
<feature type="domain" description="Cadherin" evidence="9">
    <location>
        <begin position="582"/>
        <end position="711"/>
    </location>
</feature>
<feature type="signal peptide" evidence="8">
    <location>
        <begin position="1"/>
        <end position="18"/>
    </location>
</feature>
<dbReference type="InterPro" id="IPR015919">
    <property type="entry name" value="Cadherin-like_sf"/>
</dbReference>
<evidence type="ECO:0000256" key="7">
    <source>
        <dbReference type="PROSITE-ProRule" id="PRU00043"/>
    </source>
</evidence>
<keyword evidence="11" id="KW-1185">Reference proteome</keyword>
<sequence>MLMKLLILYVSIFNCAISEWTFKAGPADDVSLNLDSGSAIITMKEEIPPPLILGLIDNYDEDQVPLISAFYIGRPQDLDLSFEKNMDNEWEMIVNNKQDYEQSQMRNYIFMVKIDEHEIYVQINVINIFDNAPILLFDMNICKIPELTESNYDTGCIYNVYDADGLDQNDIRISIEDTRGEADLFEFVGGSSIDEYNTKFSLKVKQPLYFDKAALFNFDVKVLDAGNNSGTFKVLIEVIDIPNKPPLWIKTFAPERFKEKTNQIFEVEAIDGDTGINTEICYKLEFLPENEFYKELISIEETTGIIHVQPIDRDALKIEFYPFDIYAYKCNNDTSFVTNSATLIVDDVNDNSPEIFIPIEKKIIKLMENSFNTLFESTELIVDDIDLGDNASYDIFLKSSEGQEFANAFSIIPSNGYQRQGFTINVLNKDLLDYEMVEWQQFELMIIAIEHEHNTTESFTVELLNWNDETPEFTSDLYVFEVLETAPENYDIGKVTATDRDIDDSLIYSLSGTISNLVSISETGDLKTKRENAFDYETQPQVSFRVQVADTLKTMMDEPPHVVFTEIRIDVIDVNDEAPRLTMPRQVLTVLENTLEDVIVTEDISAFDPDTSSALEFSINWENSYALKSGIPVENIYYEGCFQIESSLNGDTSIGVLKTSTSFEYDIDFERFDIIHLEIVVEDTNQTILPNSASAMLVINIKDENDNKPEFVGDTLTLSRDLVEDAKVGNLIGNIIAIDIDGPGNNIIKYSISSFDDDTPDEWIEIDSVTGVLTVSNPNISCDVPRIEYLNYQISISDGVYEEVGNIAIYIIDINNKFPEPLENELEFSIYENATSGELITQIFALDLDRDAPHNVISYYIDFESFRDLSNYFMIDELSGELSVRLIKELDRDNGIDEYFIPITLEDNYLGRGVKNTERVSIHLTLEDVNDNAPQMPSSRNYMISENADESIVIEENFEAPDKDKPNTFNSEVLYEILSLELIEHFGSIIPENYDNLFDIISYDNKYGQIRCTQSLRGFSGKWKIQIRAYDRGDLGDSRVSLSSTESYYIIVEPFNFNDPKITFPLTDALLRIDFDIFEKENKMILTDGNVLLPFEAVDEDAGNFGDINFELSSNNNNDDHTYFDMLKLNEKQSELKVKEEVEERTYSLNVIAYDGAEPYFDPNASLIDFTENDEGREEIRILPEAFDPKNKDVINENDKYKIFYYIDEEYQQEDTEFFNLDKDTRELTLVKNLDRETKDRHQLRIICTNLNNYPTQSVSDSAKLIVEISVNDVNDNSPKFQYENYYVGISEQDNIGKILLTFIAHDPDLNDVVSYHLLTDTIVATGENLESVKNRAFELNQANGVLSLNFRITDTNGFFEFKVEARDLVNHTDETMVKVYLITEINRLSFTFLNDVETVRSVDTQKFTDILRAAYDTDECNIDEIQGKVESDGTMSDTLTTVRVHFIRDNEAVDAAEITRF</sequence>
<dbReference type="SUPFAM" id="SSF49313">
    <property type="entry name" value="Cadherin-like"/>
    <property type="match status" value="9"/>
</dbReference>
<feature type="domain" description="Cadherin" evidence="9">
    <location>
        <begin position="936"/>
        <end position="1062"/>
    </location>
</feature>
<dbReference type="STRING" id="568069.A0A1J1J4Q8"/>
<dbReference type="OrthoDB" id="6379298at2759"/>
<feature type="domain" description="Cadherin" evidence="9">
    <location>
        <begin position="474"/>
        <end position="581"/>
    </location>
</feature>
<dbReference type="PRINTS" id="PR00205">
    <property type="entry name" value="CADHERIN"/>
</dbReference>
<protein>
    <submittedName>
        <fullName evidence="10">CLUMA_CG020361, isoform A</fullName>
    </submittedName>
</protein>
<evidence type="ECO:0000256" key="2">
    <source>
        <dbReference type="ARBA" id="ARBA00022692"/>
    </source>
</evidence>
<evidence type="ECO:0000256" key="6">
    <source>
        <dbReference type="ARBA" id="ARBA00023136"/>
    </source>
</evidence>
<accession>A0A1J1J4Q8</accession>
<dbReference type="GO" id="GO:0007156">
    <property type="term" value="P:homophilic cell adhesion via plasma membrane adhesion molecules"/>
    <property type="evidence" value="ECO:0007669"/>
    <property type="project" value="InterPro"/>
</dbReference>
<feature type="domain" description="Cadherin" evidence="9">
    <location>
        <begin position="1162"/>
        <end position="1281"/>
    </location>
</feature>
<feature type="domain" description="Cadherin" evidence="9">
    <location>
        <begin position="822"/>
        <end position="936"/>
    </location>
</feature>
<keyword evidence="4 7" id="KW-0106">Calcium</keyword>
<evidence type="ECO:0000256" key="4">
    <source>
        <dbReference type="ARBA" id="ARBA00022837"/>
    </source>
</evidence>
<dbReference type="GO" id="GO:0005886">
    <property type="term" value="C:plasma membrane"/>
    <property type="evidence" value="ECO:0007669"/>
    <property type="project" value="UniProtKB-SubCell"/>
</dbReference>
<reference evidence="10 11" key="1">
    <citation type="submission" date="2015-04" db="EMBL/GenBank/DDBJ databases">
        <authorList>
            <person name="Syromyatnikov M.Y."/>
            <person name="Popov V.N."/>
        </authorList>
    </citation>
    <scope>NUCLEOTIDE SEQUENCE [LARGE SCALE GENOMIC DNA]</scope>
</reference>
<keyword evidence="3" id="KW-0677">Repeat</keyword>
<dbReference type="PANTHER" id="PTHR24026:SF133">
    <property type="entry name" value="CADHERIN-RELATED FAMILY MEMBER 2"/>
    <property type="match status" value="1"/>
</dbReference>
<keyword evidence="2" id="KW-0812">Transmembrane</keyword>
<dbReference type="SMART" id="SM00112">
    <property type="entry name" value="CA"/>
    <property type="match status" value="11"/>
</dbReference>
<feature type="domain" description="Cadherin" evidence="9">
    <location>
        <begin position="264"/>
        <end position="355"/>
    </location>
</feature>
<dbReference type="InterPro" id="IPR002126">
    <property type="entry name" value="Cadherin-like_dom"/>
</dbReference>
<evidence type="ECO:0000256" key="5">
    <source>
        <dbReference type="ARBA" id="ARBA00022989"/>
    </source>
</evidence>